<sequence length="160" mass="17593">QREIDRVREAISLRRDSQEQIRGFLNDQSSLLAATPQGRPTNGWITSGFGMRNSPFTGARKMHEGIDIACRTGTPVIATADGIVSRAQSVEGYGKLVVVDHGYGYQTFYAHNSRIHVQVGDRVKRGQKIAAVGSTGSSTGPHVHYEVRLNQVPVNPYKFL</sequence>
<dbReference type="Pfam" id="PF01551">
    <property type="entry name" value="Peptidase_M23"/>
    <property type="match status" value="1"/>
</dbReference>
<evidence type="ECO:0000313" key="3">
    <source>
        <dbReference type="EMBL" id="HDR46357.1"/>
    </source>
</evidence>
<keyword evidence="1" id="KW-0732">Signal</keyword>
<dbReference type="InterPro" id="IPR011055">
    <property type="entry name" value="Dup_hybrid_motif"/>
</dbReference>
<dbReference type="CDD" id="cd12797">
    <property type="entry name" value="M23_peptidase"/>
    <property type="match status" value="1"/>
</dbReference>
<accession>A0A831PN27</accession>
<name>A0A831PN27_9BACT</name>
<dbReference type="InterPro" id="IPR016047">
    <property type="entry name" value="M23ase_b-sheet_dom"/>
</dbReference>
<dbReference type="InterPro" id="IPR050570">
    <property type="entry name" value="Cell_wall_metabolism_enzyme"/>
</dbReference>
<dbReference type="GO" id="GO:0004222">
    <property type="term" value="F:metalloendopeptidase activity"/>
    <property type="evidence" value="ECO:0007669"/>
    <property type="project" value="TreeGrafter"/>
</dbReference>
<reference evidence="3" key="1">
    <citation type="journal article" date="2020" name="mSystems">
        <title>Genome- and Community-Level Interaction Insights into Carbon Utilization and Element Cycling Functions of Hydrothermarchaeota in Hydrothermal Sediment.</title>
        <authorList>
            <person name="Zhou Z."/>
            <person name="Liu Y."/>
            <person name="Xu W."/>
            <person name="Pan J."/>
            <person name="Luo Z.H."/>
            <person name="Li M."/>
        </authorList>
    </citation>
    <scope>NUCLEOTIDE SEQUENCE [LARGE SCALE GENOMIC DNA]</scope>
    <source>
        <strain evidence="3">SpSt-1220</strain>
    </source>
</reference>
<dbReference type="EMBL" id="DSDO01000102">
    <property type="protein sequence ID" value="HDR46357.1"/>
    <property type="molecule type" value="Genomic_DNA"/>
</dbReference>
<protein>
    <submittedName>
        <fullName evidence="3">M23 family metallopeptidase</fullName>
    </submittedName>
</protein>
<proteinExistence type="predicted"/>
<feature type="non-terminal residue" evidence="3">
    <location>
        <position position="1"/>
    </location>
</feature>
<evidence type="ECO:0000259" key="2">
    <source>
        <dbReference type="Pfam" id="PF01551"/>
    </source>
</evidence>
<dbReference type="PANTHER" id="PTHR21666">
    <property type="entry name" value="PEPTIDASE-RELATED"/>
    <property type="match status" value="1"/>
</dbReference>
<dbReference type="SUPFAM" id="SSF51261">
    <property type="entry name" value="Duplicated hybrid motif"/>
    <property type="match status" value="1"/>
</dbReference>
<dbReference type="PANTHER" id="PTHR21666:SF289">
    <property type="entry name" value="L-ALA--D-GLU ENDOPEPTIDASE"/>
    <property type="match status" value="1"/>
</dbReference>
<gene>
    <name evidence="3" type="ORF">ENN94_01500</name>
</gene>
<dbReference type="FunFam" id="2.70.70.10:FF:000006">
    <property type="entry name" value="M23 family peptidase"/>
    <property type="match status" value="1"/>
</dbReference>
<dbReference type="Proteomes" id="UP000886162">
    <property type="component" value="Unassembled WGS sequence"/>
</dbReference>
<feature type="domain" description="M23ase beta-sheet core" evidence="2">
    <location>
        <begin position="61"/>
        <end position="156"/>
    </location>
</feature>
<comment type="caution">
    <text evidence="3">The sequence shown here is derived from an EMBL/GenBank/DDBJ whole genome shotgun (WGS) entry which is preliminary data.</text>
</comment>
<dbReference type="Gene3D" id="2.70.70.10">
    <property type="entry name" value="Glucose Permease (Domain IIA)"/>
    <property type="match status" value="1"/>
</dbReference>
<dbReference type="AlphaFoldDB" id="A0A831PN27"/>
<evidence type="ECO:0000256" key="1">
    <source>
        <dbReference type="ARBA" id="ARBA00022729"/>
    </source>
</evidence>
<organism evidence="3">
    <name type="scientific">Geoalkalibacter subterraneus</name>
    <dbReference type="NCBI Taxonomy" id="483547"/>
    <lineage>
        <taxon>Bacteria</taxon>
        <taxon>Pseudomonadati</taxon>
        <taxon>Thermodesulfobacteriota</taxon>
        <taxon>Desulfuromonadia</taxon>
        <taxon>Desulfuromonadales</taxon>
        <taxon>Geoalkalibacteraceae</taxon>
        <taxon>Geoalkalibacter</taxon>
    </lineage>
</organism>